<dbReference type="EMBL" id="RKMH01000016">
    <property type="protein sequence ID" value="RPA57481.1"/>
    <property type="molecule type" value="Genomic_DNA"/>
</dbReference>
<comment type="caution">
    <text evidence="2">The sequence shown here is derived from an EMBL/GenBank/DDBJ whole genome shotgun (WGS) entry which is preliminary data.</text>
</comment>
<keyword evidence="3" id="KW-1185">Reference proteome</keyword>
<evidence type="ECO:0000313" key="3">
    <source>
        <dbReference type="Proteomes" id="UP000267536"/>
    </source>
</evidence>
<dbReference type="AlphaFoldDB" id="A0A3N4GEL9"/>
<protein>
    <submittedName>
        <fullName evidence="2">Uncharacterized protein</fullName>
    </submittedName>
</protein>
<proteinExistence type="predicted"/>
<feature type="transmembrane region" description="Helical" evidence="1">
    <location>
        <begin position="29"/>
        <end position="50"/>
    </location>
</feature>
<organism evidence="2 3">
    <name type="scientific">Gordonia oryzae</name>
    <dbReference type="NCBI Taxonomy" id="2487349"/>
    <lineage>
        <taxon>Bacteria</taxon>
        <taxon>Bacillati</taxon>
        <taxon>Actinomycetota</taxon>
        <taxon>Actinomycetes</taxon>
        <taxon>Mycobacteriales</taxon>
        <taxon>Gordoniaceae</taxon>
        <taxon>Gordonia</taxon>
    </lineage>
</organism>
<dbReference type="Proteomes" id="UP000267536">
    <property type="component" value="Unassembled WGS sequence"/>
</dbReference>
<name>A0A3N4GEL9_9ACTN</name>
<keyword evidence="1" id="KW-0812">Transmembrane</keyword>
<reference evidence="2 3" key="1">
    <citation type="submission" date="2018-11" db="EMBL/GenBank/DDBJ databases">
        <title>Draft genome sequence of Gordonia sp. RS15-1S isolated from rice stems.</title>
        <authorList>
            <person name="Muangham S."/>
        </authorList>
    </citation>
    <scope>NUCLEOTIDE SEQUENCE [LARGE SCALE GENOMIC DNA]</scope>
    <source>
        <strain evidence="2 3">RS15-1S</strain>
    </source>
</reference>
<gene>
    <name evidence="2" type="ORF">EF294_18365</name>
</gene>
<keyword evidence="1" id="KW-0472">Membrane</keyword>
<sequence>MAIVIGAVVVLAAPLIVWRERWLHAWQWWQSALFFLGWFCVGIPAVAVSAGAATGDTYAKVAAQNVISHVALARSTPFVRVSAVIVSPSEHATGATLDVPYQGETFDYAVNFAGVTRFGDVLYCQAMVSLYREKAPRRVAAEVSARIRGTCSARS</sequence>
<evidence type="ECO:0000313" key="2">
    <source>
        <dbReference type="EMBL" id="RPA57481.1"/>
    </source>
</evidence>
<evidence type="ECO:0000256" key="1">
    <source>
        <dbReference type="SAM" id="Phobius"/>
    </source>
</evidence>
<accession>A0A3N4GEL9</accession>
<keyword evidence="1" id="KW-1133">Transmembrane helix</keyword>